<dbReference type="InterPro" id="IPR029057">
    <property type="entry name" value="PRTase-like"/>
</dbReference>
<dbReference type="Proteomes" id="UP000002333">
    <property type="component" value="Chromosome"/>
</dbReference>
<evidence type="ECO:0000256" key="1">
    <source>
        <dbReference type="ARBA" id="ARBA00008007"/>
    </source>
</evidence>
<name>A0A3F2ZXT0_CLOB6</name>
<reference evidence="3 4" key="1">
    <citation type="journal article" date="2007" name="PLoS ONE">
        <title>Analysis of the neurotoxin complex genes in Clostridium botulinum A1-A4 and B1 strains: BoNT/A3, /Ba4 and /B1 clusters are located within plasmids.</title>
        <authorList>
            <person name="Smith T.J."/>
            <person name="Hill K.K."/>
            <person name="Foley B.T."/>
            <person name="Detter J.C."/>
            <person name="Munk A.C."/>
            <person name="Bruce D.C."/>
            <person name="Doggett N.A."/>
            <person name="Smith L.A."/>
            <person name="Marks J.D."/>
            <person name="Xie G."/>
            <person name="Brettin T.S."/>
        </authorList>
    </citation>
    <scope>NUCLEOTIDE SEQUENCE [LARGE SCALE GENOMIC DNA]</scope>
    <source>
        <strain evidence="4">657 / Type Ba4</strain>
    </source>
</reference>
<sequence length="225" mass="25808">MGTGIFNYIKYIIECIGEVIYPYENKCVICEKYIEEDLICKECFSSIKRCSDVKIIEKGKDRFSAFPTCYYSGVMMELILNLKYKGDFKSGEVIANLMCKKVKEVNINTDIITFVPSSKKSYKKRGYNQSEYLAKIISKNINVPIAHCLKKHMNTRDQIGLNGLERWLNVEDSFKVYNEKCIKNKKVLLIDDVLTTGATSFYCANELKKRGAKEIFILTAAKSDV</sequence>
<dbReference type="EMBL" id="CP001083">
    <property type="protein sequence ID" value="ACQ53493.1"/>
    <property type="molecule type" value="Genomic_DNA"/>
</dbReference>
<reference evidence="4" key="2">
    <citation type="submission" date="2008-05" db="EMBL/GenBank/DDBJ databases">
        <title>Genome sequence of Clostridium botulinum Ba4 strain 657.</title>
        <authorList>
            <person name="Shrivastava S."/>
            <person name="Brown J.L."/>
            <person name="Bruce D."/>
            <person name="Detter C."/>
            <person name="Munk C."/>
            <person name="Smith L.A."/>
            <person name="Smith T.J."/>
            <person name="Sutton G."/>
            <person name="Brettin T.S."/>
        </authorList>
    </citation>
    <scope>NUCLEOTIDE SEQUENCE [LARGE SCALE GENOMIC DNA]</scope>
    <source>
        <strain evidence="4">657 / Type Ba4</strain>
    </source>
</reference>
<dbReference type="PANTHER" id="PTHR47505:SF1">
    <property type="entry name" value="DNA UTILIZATION PROTEIN YHGH"/>
    <property type="match status" value="1"/>
</dbReference>
<dbReference type="Gene3D" id="3.40.50.2020">
    <property type="match status" value="1"/>
</dbReference>
<dbReference type="InterPro" id="IPR000836">
    <property type="entry name" value="PRTase_dom"/>
</dbReference>
<evidence type="ECO:0000259" key="2">
    <source>
        <dbReference type="Pfam" id="PF00156"/>
    </source>
</evidence>
<gene>
    <name evidence="3" type="ordered locus">CLJ_B0215</name>
</gene>
<dbReference type="SUPFAM" id="SSF53271">
    <property type="entry name" value="PRTase-like"/>
    <property type="match status" value="1"/>
</dbReference>
<dbReference type="PANTHER" id="PTHR47505">
    <property type="entry name" value="DNA UTILIZATION PROTEIN YHGH"/>
    <property type="match status" value="1"/>
</dbReference>
<evidence type="ECO:0000313" key="4">
    <source>
        <dbReference type="Proteomes" id="UP000002333"/>
    </source>
</evidence>
<dbReference type="AlphaFoldDB" id="A0A3F2ZXT0"/>
<evidence type="ECO:0000313" key="3">
    <source>
        <dbReference type="EMBL" id="ACQ53493.1"/>
    </source>
</evidence>
<dbReference type="CDD" id="cd06223">
    <property type="entry name" value="PRTases_typeI"/>
    <property type="match status" value="1"/>
</dbReference>
<dbReference type="Pfam" id="PF00156">
    <property type="entry name" value="Pribosyltran"/>
    <property type="match status" value="1"/>
</dbReference>
<feature type="domain" description="Phosphoribosyltransferase" evidence="2">
    <location>
        <begin position="131"/>
        <end position="219"/>
    </location>
</feature>
<dbReference type="KEGG" id="cbi:CLJ_B0215"/>
<organism evidence="3 4">
    <name type="scientific">Clostridium botulinum (strain 657 / Type Ba4)</name>
    <dbReference type="NCBI Taxonomy" id="515621"/>
    <lineage>
        <taxon>Bacteria</taxon>
        <taxon>Bacillati</taxon>
        <taxon>Bacillota</taxon>
        <taxon>Clostridia</taxon>
        <taxon>Eubacteriales</taxon>
        <taxon>Clostridiaceae</taxon>
        <taxon>Clostridium</taxon>
    </lineage>
</organism>
<dbReference type="RefSeq" id="WP_003360538.1">
    <property type="nucleotide sequence ID" value="NC_012658.1"/>
</dbReference>
<dbReference type="InterPro" id="IPR051910">
    <property type="entry name" value="ComF/GntX_DNA_util-trans"/>
</dbReference>
<protein>
    <submittedName>
        <fullName evidence="3">ComF protein</fullName>
    </submittedName>
</protein>
<accession>A0A3F2ZXT0</accession>
<comment type="similarity">
    <text evidence="1">Belongs to the ComF/GntX family.</text>
</comment>
<proteinExistence type="inferred from homology"/>